<dbReference type="EMBL" id="JAANBB010000478">
    <property type="protein sequence ID" value="KAF7541972.1"/>
    <property type="molecule type" value="Genomic_DNA"/>
</dbReference>
<evidence type="ECO:0000313" key="2">
    <source>
        <dbReference type="Proteomes" id="UP000722485"/>
    </source>
</evidence>
<keyword evidence="2" id="KW-1185">Reference proteome</keyword>
<dbReference type="Proteomes" id="UP000722485">
    <property type="component" value="Unassembled WGS sequence"/>
</dbReference>
<evidence type="ECO:0000313" key="1">
    <source>
        <dbReference type="EMBL" id="KAF7541972.1"/>
    </source>
</evidence>
<protein>
    <submittedName>
        <fullName evidence="1">Uncharacterized protein</fullName>
    </submittedName>
</protein>
<comment type="caution">
    <text evidence="1">The sequence shown here is derived from an EMBL/GenBank/DDBJ whole genome shotgun (WGS) entry which is preliminary data.</text>
</comment>
<accession>A0A9P5H494</accession>
<name>A0A9P5H494_9HYPO</name>
<dbReference type="AlphaFoldDB" id="A0A9P5H494"/>
<gene>
    <name evidence="1" type="ORF">G7Z17_g11849</name>
</gene>
<reference evidence="1" key="1">
    <citation type="submission" date="2020-03" db="EMBL/GenBank/DDBJ databases">
        <title>Draft Genome Sequence of Cylindrodendrum hubeiense.</title>
        <authorList>
            <person name="Buettner E."/>
            <person name="Kellner H."/>
        </authorList>
    </citation>
    <scope>NUCLEOTIDE SEQUENCE</scope>
    <source>
        <strain evidence="1">IHI 201604</strain>
    </source>
</reference>
<proteinExistence type="predicted"/>
<sequence>MLLRSHFHELTLARGQSWGILGYVQRYTVSKDEASLWAAYDMSMPLAVAVLAKESRNGFAGSSIGSSKSPSGFPWPHAQALSLGGEKHVLGQTSQGLAALGQDMLVRRYHGAVVVIMRELLSLVQSLEETHQAGRATNAIEILDEMF</sequence>
<organism evidence="1 2">
    <name type="scientific">Cylindrodendrum hubeiense</name>
    <dbReference type="NCBI Taxonomy" id="595255"/>
    <lineage>
        <taxon>Eukaryota</taxon>
        <taxon>Fungi</taxon>
        <taxon>Dikarya</taxon>
        <taxon>Ascomycota</taxon>
        <taxon>Pezizomycotina</taxon>
        <taxon>Sordariomycetes</taxon>
        <taxon>Hypocreomycetidae</taxon>
        <taxon>Hypocreales</taxon>
        <taxon>Nectriaceae</taxon>
        <taxon>Cylindrodendrum</taxon>
    </lineage>
</organism>